<feature type="compositionally biased region" description="Low complexity" evidence="1">
    <location>
        <begin position="1212"/>
        <end position="1221"/>
    </location>
</feature>
<dbReference type="KEGG" id="azc:AZC_1127"/>
<organism evidence="5 6">
    <name type="scientific">Azorhizobium caulinodans (strain ATCC 43989 / DSM 5975 / JCM 20966 / LMG 6465 / NBRC 14845 / NCIMB 13405 / ORS 571)</name>
    <dbReference type="NCBI Taxonomy" id="438753"/>
    <lineage>
        <taxon>Bacteria</taxon>
        <taxon>Pseudomonadati</taxon>
        <taxon>Pseudomonadota</taxon>
        <taxon>Alphaproteobacteria</taxon>
        <taxon>Hyphomicrobiales</taxon>
        <taxon>Xanthobacteraceae</taxon>
        <taxon>Azorhizobium</taxon>
    </lineage>
</organism>
<feature type="compositionally biased region" description="Low complexity" evidence="1">
    <location>
        <begin position="1278"/>
        <end position="1299"/>
    </location>
</feature>
<dbReference type="Pfam" id="PF13550">
    <property type="entry name" value="Phage-tail_3"/>
    <property type="match status" value="1"/>
</dbReference>
<evidence type="ECO:0000313" key="5">
    <source>
        <dbReference type="EMBL" id="BAF87125.1"/>
    </source>
</evidence>
<protein>
    <submittedName>
        <fullName evidence="5">Gene transfer agent (GTA) product</fullName>
    </submittedName>
</protein>
<dbReference type="HOGENOM" id="CLU_007148_0_0_5"/>
<feature type="domain" description="GTA TIM-barrel-like" evidence="2">
    <location>
        <begin position="437"/>
        <end position="736"/>
    </location>
</feature>
<evidence type="ECO:0000256" key="1">
    <source>
        <dbReference type="SAM" id="MobiDB-lite"/>
    </source>
</evidence>
<dbReference type="Pfam" id="PF23666">
    <property type="entry name" value="Rcc01698_C"/>
    <property type="match status" value="1"/>
</dbReference>
<accession>A8HR63</accession>
<dbReference type="InterPro" id="IPR056490">
    <property type="entry name" value="Rcc01698_C"/>
</dbReference>
<feature type="domain" description="Tip attachment protein J" evidence="3">
    <location>
        <begin position="795"/>
        <end position="957"/>
    </location>
</feature>
<dbReference type="InterPro" id="IPR032876">
    <property type="entry name" value="J_dom"/>
</dbReference>
<evidence type="ECO:0000259" key="4">
    <source>
        <dbReference type="Pfam" id="PF23666"/>
    </source>
</evidence>
<feature type="region of interest" description="Disordered" evidence="1">
    <location>
        <begin position="1172"/>
        <end position="1257"/>
    </location>
</feature>
<reference evidence="5 6" key="4">
    <citation type="journal article" date="2009" name="Appl. Environ. Microbiol.">
        <title>Comparative genome-wide transcriptional profiling of Azorhizobium caulinodans ORS571 grown under free-living and symbiotic conditions.</title>
        <authorList>
            <person name="Tsukada S."/>
            <person name="Aono T."/>
            <person name="Akiba N."/>
            <person name="Lee KB."/>
            <person name="Liu CT."/>
            <person name="Toyazaki H."/>
            <person name="Oyaizu H."/>
        </authorList>
    </citation>
    <scope>NUCLEOTIDE SEQUENCE [LARGE SCALE GENOMIC DNA]</scope>
    <source>
        <strain evidence="6">ATCC 43989 / DSM 5975 / JCM 20966 / LMG 6465 / NBRC 14845 / NCIMB 13405 / ORS 571</strain>
    </source>
</reference>
<dbReference type="eggNOG" id="COG3391">
    <property type="taxonomic scope" value="Bacteria"/>
</dbReference>
<dbReference type="Pfam" id="PF13547">
    <property type="entry name" value="GTA_TIM"/>
    <property type="match status" value="1"/>
</dbReference>
<evidence type="ECO:0000259" key="2">
    <source>
        <dbReference type="Pfam" id="PF13547"/>
    </source>
</evidence>
<dbReference type="CDD" id="cd19607">
    <property type="entry name" value="GTA_TIM-barrel-like"/>
    <property type="match status" value="1"/>
</dbReference>
<reference evidence="5 6" key="3">
    <citation type="journal article" date="2008" name="BMC Genomics">
        <title>The genome of the versatile nitrogen fixer Azorhizobium caulinodans ORS571.</title>
        <authorList>
            <person name="Lee KB."/>
            <person name="Backer P.D."/>
            <person name="Aono T."/>
            <person name="Liu CT."/>
            <person name="Suzuki S."/>
            <person name="Suzuki T."/>
            <person name="Kaneko T."/>
            <person name="Yamada M."/>
            <person name="Tabata S."/>
            <person name="Kupfer D.M."/>
            <person name="Najar F.Z."/>
            <person name="Wiley G.B."/>
            <person name="Roe B."/>
            <person name="Binnewies T.T."/>
            <person name="Ussery D.W."/>
            <person name="D'Haeze W."/>
            <person name="Herder J.D."/>
            <person name="Gevers D."/>
            <person name="Vereecke D."/>
            <person name="Holsters M."/>
            <person name="Oyaizu H."/>
        </authorList>
    </citation>
    <scope>NUCLEOTIDE SEQUENCE [LARGE SCALE GENOMIC DNA]</scope>
    <source>
        <strain evidence="6">ATCC 43989 / DSM 5975 / JCM 20966 / LMG 6465 / NBRC 14845 / NCIMB 13405 / ORS 571</strain>
    </source>
</reference>
<gene>
    <name evidence="5" type="ordered locus">AZC_1127</name>
</gene>
<evidence type="ECO:0000313" key="6">
    <source>
        <dbReference type="Proteomes" id="UP000000270"/>
    </source>
</evidence>
<dbReference type="EMBL" id="AP009384">
    <property type="protein sequence ID" value="BAF87125.1"/>
    <property type="molecule type" value="Genomic_DNA"/>
</dbReference>
<sequence>MATLLLGAAGSAVGSLFGPIGALAGRALGALGGAALDQMLLSGGGSSRTVVGPRLSSLDVMTSAAGASLPRIYGRVRVGGQVIWATQLEEVASASTPRSGGKSAVSGSRTTTVSYSYFGSFAVGLCEGPVTRIGRIWADGKPLDLTGVTVRCYTGSEAQSPDPWIEAKQGAGNTPAYRGLAYVVFERLPLARYGNRLPQITVEVERAIGQLEQQVRAVTLIPGATEFGYQPDLVQRVTGYAAYAPENRHTVSAPTDLAAALDQLQAQCPNVKRVSLVVTWVGSDLRAGVCRIEPKVERQDKETLGAQWRVAGLSRAEVATVSWYGGSAAYGGTPSDSSVMGAIAALKARGLEVALNPFIMMDIPAGNGLPDPWTLGPDQAPYPWRGRITCDPAPERPGSPDGSAQAEAQIDALFGSARAEHFLRFGTDLFYIGPLEWSLRRMVLHYAHLAVMAGGVETLLIGSEMAALTRVRGPGGSFPAAERFARLAADVKGIVGAGTNVSYGANWDEYGGQAFADGTLAFPLDILWGSPAVDFVGIDYYAPLADWRDGADHLDAARAVTLYDRAYLKANLRGGESYDWFYADEAARAAQVRTPITDGAYGEPWVFRQKDLWSWWANAHHARPGGVRDGAPTAWVPGAKPIRLMEMGCGAVDKGPNRPSTFPDAKSSEGGFPPFSNRGRDDFIQRRTLEMMTAAFDPAFGASDADNPPACVPGGRMVDPGIYLWTWDARPFPYFPLATSVWADGENWETGHWLPGRLGTAPLDALVARICADHGLSDVDASALEGVVDGYVVSDPTTARAAIEPLARAFAFDAVEEGATLVFRPRGRRVVTSLDEDDLVAQEDAAPLLLTRAQETELPLEVEIAFGDGGADYRRRTVSSRRLAGAARHVTRLEVPAMASDALMVRAADMLLQDTWAGREEARFTLPPSLRALQPGDVVDLTCDGRTRRLEIREISDGEGRAVTARTVDLSVFRSALRRASAPPVPVARASGPPGVLLLDLPPLDAGDPPVLQYLAATATPWPGALTVWRSSDGASFTTLASVTTPATVLSLLDPLPPGPLWRFDRSTRVRVELLAGALVGRSEAEVLEKANALALVAEGRASEVLHSHRRSCWGRAFMNSPACSVGRLAPRLRWRRAGPPVRGPCCWMRLWCRSLRTSRRSAAACSIASAGPTGTMATRRCSKSPPPYRTPRSDPMRRCILPGRAPRRASRSPGSAGRASTAMAGPASKCHSGKGPSATAWRSSPAKRCCGQSKRRRRPFSIRLPTNCWISARRRPGSPCASPSSPHSSAPVARRLRR</sequence>
<evidence type="ECO:0000259" key="3">
    <source>
        <dbReference type="Pfam" id="PF13550"/>
    </source>
</evidence>
<reference evidence="5 6" key="5">
    <citation type="journal article" date="2010" name="Appl. Environ. Microbiol.">
        <title>phrR-like gene praR of Azorhizobium caulinodans ORS571 is essential for symbiosis with Sesbania rostrata and is involved in expression of reb genes.</title>
        <authorList>
            <person name="Akiba N."/>
            <person name="Aono T."/>
            <person name="Toyazaki H."/>
            <person name="Sato S."/>
            <person name="Oyaizu H."/>
        </authorList>
    </citation>
    <scope>NUCLEOTIDE SEQUENCE [LARGE SCALE GENOMIC DNA]</scope>
    <source>
        <strain evidence="6">ATCC 43989 / DSM 5975 / JCM 20966 / LMG 6465 / NBRC 14845 / NCIMB 13405 / ORS 571</strain>
    </source>
</reference>
<reference evidence="6" key="2">
    <citation type="submission" date="2007-04" db="EMBL/GenBank/DDBJ databases">
        <title>Complete genome sequence of the nitrogen-fixing bacterium Azorhizobium caulinodans ORS571.</title>
        <authorList>
            <person name="Lee K.B."/>
            <person name="Backer P.D."/>
            <person name="Aono T."/>
            <person name="Liu C.T."/>
            <person name="Suzuki S."/>
            <person name="Suzuki T."/>
            <person name="Kaneko T."/>
            <person name="Yamada M."/>
            <person name="Tabata S."/>
            <person name="Kupfer D.M."/>
            <person name="Najar F.Z."/>
            <person name="Wiley G.B."/>
            <person name="Roe B."/>
            <person name="Binnewies T."/>
            <person name="Ussery D."/>
            <person name="Vereecke D."/>
            <person name="Gevers D."/>
            <person name="Holsters M."/>
            <person name="Oyaizu H."/>
        </authorList>
    </citation>
    <scope>NUCLEOTIDE SEQUENCE [LARGE SCALE GENOMIC DNA]</scope>
    <source>
        <strain evidence="6">ATCC 43989 / DSM 5975 / JCM 20966 / LMG 6465 / NBRC 14845 / NCIMB 13405 / ORS 571</strain>
    </source>
</reference>
<proteinExistence type="predicted"/>
<dbReference type="Proteomes" id="UP000000270">
    <property type="component" value="Chromosome"/>
</dbReference>
<reference evidence="5 6" key="6">
    <citation type="journal article" date="2011" name="Appl. Environ. Microbiol.">
        <title>Involvement of the azorhizobial chromosome partition gene (parA) in the onset of bacteroid differentiation during Sesbania rostrata stem nodule development.</title>
        <authorList>
            <person name="Liu CT."/>
            <person name="Lee KB."/>
            <person name="Wang YS."/>
            <person name="Peng MH."/>
            <person name="Lee KT."/>
            <person name="Suzuki S."/>
            <person name="Suzuki T."/>
            <person name="Oyaizu H."/>
        </authorList>
    </citation>
    <scope>NUCLEOTIDE SEQUENCE [LARGE SCALE GENOMIC DNA]</scope>
    <source>
        <strain evidence="6">ATCC 43989 / DSM 5975 / JCM 20966 / LMG 6465 / NBRC 14845 / NCIMB 13405 / ORS 571</strain>
    </source>
</reference>
<feature type="region of interest" description="Disordered" evidence="1">
    <location>
        <begin position="1272"/>
        <end position="1299"/>
    </location>
</feature>
<keyword evidence="6" id="KW-1185">Reference proteome</keyword>
<feature type="domain" description="Rcc01698-like C-terminal" evidence="4">
    <location>
        <begin position="1051"/>
        <end position="1106"/>
    </location>
</feature>
<dbReference type="InterPro" id="IPR025195">
    <property type="entry name" value="GTA_TIM_dom"/>
</dbReference>
<name>A8HR63_AZOC5</name>
<dbReference type="Gene3D" id="3.20.20.80">
    <property type="entry name" value="Glycosidases"/>
    <property type="match status" value="1"/>
</dbReference>
<reference evidence="5 6" key="1">
    <citation type="journal article" date="2007" name="Appl. Environ. Microbiol.">
        <title>Rhizobial factors required for stem nodule maturation and maintenance in Sesbania rostrata-Azorhizobium caulinodans ORS571 symbiosis.</title>
        <authorList>
            <person name="Suzuki S."/>
            <person name="Aono T."/>
            <person name="Lee KB."/>
            <person name="Suzuki T."/>
            <person name="Liu CT."/>
            <person name="Miwa H."/>
            <person name="Wakao S."/>
            <person name="Iki T."/>
            <person name="Oyaizu H."/>
        </authorList>
    </citation>
    <scope>NUCLEOTIDE SEQUENCE [LARGE SCALE GENOMIC DNA]</scope>
    <source>
        <strain evidence="6">ATCC 43989 / DSM 5975 / JCM 20966 / LMG 6465 / NBRC 14845 / NCIMB 13405 / ORS 571</strain>
    </source>
</reference>
<dbReference type="STRING" id="438753.AZC_1127"/>